<dbReference type="EMBL" id="VXIV02001259">
    <property type="protein sequence ID" value="KAF6033691.1"/>
    <property type="molecule type" value="Genomic_DNA"/>
</dbReference>
<sequence>MLILVVLRVPTCCEKAGVEMAQVKKAEKSRVHAKQRRTDESKEICEIADLLPLPRNVTKRLDKASILRLAITFLKLRNYIGSDKDAFEKLKSDIGEGNLMLESLSGFFIIISPEKEIVYVSDNVEKHIGLNQIDMLGKNIEDYVLEKDRAELSKQFLDKIQGSTVHGLGLSSSGNLMEMDLTYTTLQDSMPVQDTRRQFFLRMKCNYHKRSGSSLRSNLTLSSSQMEYSLLQWTGYIHYGEDDEPSFLAAVVRPLQPTPIMELKMDGNMFISRHSLDLKFVYCDPRLSTMLGYEPDEIPGNSMYRYHHPGDLEMCGKCHSSLMTAGTNISKYYRFLNKNNEWCWLQTRATIVYNTSKCPQYIVCMNYIVSEKEGQRYLREHLGENKISKSQVMSMMRMMSNGQMVLPPDNESSVAARDVPAQSHTSDGYSDHNEGLSYSQPPGQPLVGATHAPAGYTSPGGTHSPAGYTSPGGTHPPAGYTSPGGTHAPAEYISPSSSSYSSPGTNSFFSDFVHPYANPGSSDAPPSYVSPYTSPGGSHTFSEYASSYTSPVGTEAPASYGAPSAYVSSPEDNVMSGYTDSYGANVSNTVGGNCVQPYASPPLTARGSHCTSTSGLIPASGLTGQQTFSDYSSGTSSPHVSYAASVDSDLPAAYVAQSASLQPVSYFTSVSTADMPNLSDGTLKDMVYNMSGVHISGTESYSTEPQQQLANVGGGNAQSGVMSSDVSQYPSPDDTLQNESSSPTFYLPDPSEPPEPTSDGSNLGQFWCRVHTMTDPSCRNQTEVISSSLANDLEEVTMSHAQQLMNGYTKKVLDTQSNITYDDI</sequence>
<dbReference type="NCBIfam" id="TIGR00229">
    <property type="entry name" value="sensory_box"/>
    <property type="match status" value="1"/>
</dbReference>
<keyword evidence="6" id="KW-0539">Nucleus</keyword>
<dbReference type="GO" id="GO:0000977">
    <property type="term" value="F:RNA polymerase II transcription regulatory region sequence-specific DNA binding"/>
    <property type="evidence" value="ECO:0007669"/>
    <property type="project" value="TreeGrafter"/>
</dbReference>
<feature type="compositionally biased region" description="Polar residues" evidence="7">
    <location>
        <begin position="698"/>
        <end position="710"/>
    </location>
</feature>
<keyword evidence="3" id="KW-0805">Transcription regulation</keyword>
<dbReference type="Pfam" id="PF23171">
    <property type="entry name" value="bHLH_HIF1A"/>
    <property type="match status" value="1"/>
</dbReference>
<evidence type="ECO:0000256" key="4">
    <source>
        <dbReference type="ARBA" id="ARBA00023125"/>
    </source>
</evidence>
<dbReference type="InterPro" id="IPR036638">
    <property type="entry name" value="HLH_DNA-bd_sf"/>
</dbReference>
<feature type="domain" description="PAS" evidence="8">
    <location>
        <begin position="100"/>
        <end position="163"/>
    </location>
</feature>
<dbReference type="CDD" id="cd11391">
    <property type="entry name" value="bHLH_PAS"/>
    <property type="match status" value="1"/>
</dbReference>
<dbReference type="CDD" id="cd00130">
    <property type="entry name" value="PAS"/>
    <property type="match status" value="2"/>
</dbReference>
<feature type="region of interest" description="Disordered" evidence="7">
    <location>
        <begin position="405"/>
        <end position="500"/>
    </location>
</feature>
<dbReference type="SUPFAM" id="SSF55785">
    <property type="entry name" value="PYP-like sensor domain (PAS domain)"/>
    <property type="match status" value="2"/>
</dbReference>
<dbReference type="Pfam" id="PF00989">
    <property type="entry name" value="PAS"/>
    <property type="match status" value="1"/>
</dbReference>
<dbReference type="GO" id="GO:0046983">
    <property type="term" value="F:protein dimerization activity"/>
    <property type="evidence" value="ECO:0007669"/>
    <property type="project" value="InterPro"/>
</dbReference>
<evidence type="ECO:0000313" key="10">
    <source>
        <dbReference type="EMBL" id="KAF6033691.1"/>
    </source>
</evidence>
<keyword evidence="4" id="KW-0238">DNA-binding</keyword>
<keyword evidence="2" id="KW-0677">Repeat</keyword>
<dbReference type="PROSITE" id="PS50888">
    <property type="entry name" value="BHLH"/>
    <property type="match status" value="1"/>
</dbReference>
<dbReference type="InterPro" id="IPR011598">
    <property type="entry name" value="bHLH_dom"/>
</dbReference>
<dbReference type="PANTHER" id="PTHR23043">
    <property type="entry name" value="HYPOXIA-INDUCIBLE FACTOR 1 ALPHA"/>
    <property type="match status" value="1"/>
</dbReference>
<dbReference type="InterPro" id="IPR001610">
    <property type="entry name" value="PAC"/>
</dbReference>
<dbReference type="GO" id="GO:0005667">
    <property type="term" value="C:transcription regulator complex"/>
    <property type="evidence" value="ECO:0007669"/>
    <property type="project" value="InterPro"/>
</dbReference>
<accession>A0A7J7K6Y3</accession>
<dbReference type="InterPro" id="IPR013655">
    <property type="entry name" value="PAS_fold_3"/>
</dbReference>
<evidence type="ECO:0000256" key="2">
    <source>
        <dbReference type="ARBA" id="ARBA00022737"/>
    </source>
</evidence>
<dbReference type="OrthoDB" id="6021714at2759"/>
<evidence type="ECO:0000256" key="5">
    <source>
        <dbReference type="ARBA" id="ARBA00023163"/>
    </source>
</evidence>
<dbReference type="SUPFAM" id="SSF47459">
    <property type="entry name" value="HLH, helix-loop-helix DNA-binding domain"/>
    <property type="match status" value="1"/>
</dbReference>
<gene>
    <name evidence="10" type="ORF">EB796_008002</name>
</gene>
<dbReference type="PROSITE" id="PS50112">
    <property type="entry name" value="PAS"/>
    <property type="match status" value="2"/>
</dbReference>
<name>A0A7J7K6Y3_BUGNE</name>
<evidence type="ECO:0000259" key="8">
    <source>
        <dbReference type="PROSITE" id="PS50112"/>
    </source>
</evidence>
<dbReference type="GO" id="GO:0005737">
    <property type="term" value="C:cytoplasm"/>
    <property type="evidence" value="ECO:0007669"/>
    <property type="project" value="InterPro"/>
</dbReference>
<dbReference type="InterPro" id="IPR000014">
    <property type="entry name" value="PAS"/>
</dbReference>
<comment type="subcellular location">
    <subcellularLocation>
        <location evidence="1">Nucleus</location>
    </subcellularLocation>
</comment>
<feature type="domain" description="BHLH" evidence="9">
    <location>
        <begin position="24"/>
        <end position="77"/>
    </location>
</feature>
<protein>
    <submittedName>
        <fullName evidence="10">HIF1A</fullName>
    </submittedName>
</protein>
<dbReference type="InterPro" id="IPR035965">
    <property type="entry name" value="PAS-like_dom_sf"/>
</dbReference>
<dbReference type="Pfam" id="PF08447">
    <property type="entry name" value="PAS_3"/>
    <property type="match status" value="1"/>
</dbReference>
<dbReference type="SMART" id="SM00086">
    <property type="entry name" value="PAC"/>
    <property type="match status" value="1"/>
</dbReference>
<dbReference type="PANTHER" id="PTHR23043:SF17">
    <property type="entry name" value="PROTEIN SIMILAR"/>
    <property type="match status" value="1"/>
</dbReference>
<dbReference type="AlphaFoldDB" id="A0A7J7K6Y3"/>
<evidence type="ECO:0000256" key="3">
    <source>
        <dbReference type="ARBA" id="ARBA00023015"/>
    </source>
</evidence>
<feature type="compositionally biased region" description="Polar residues" evidence="7">
    <location>
        <begin position="718"/>
        <end position="744"/>
    </location>
</feature>
<proteinExistence type="predicted"/>
<comment type="caution">
    <text evidence="10">The sequence shown here is derived from an EMBL/GenBank/DDBJ whole genome shotgun (WGS) entry which is preliminary data.</text>
</comment>
<keyword evidence="5" id="KW-0804">Transcription</keyword>
<reference evidence="10" key="1">
    <citation type="submission" date="2020-06" db="EMBL/GenBank/DDBJ databases">
        <title>Draft genome of Bugula neritina, a colonial animal packing powerful symbionts and potential medicines.</title>
        <authorList>
            <person name="Rayko M."/>
        </authorList>
    </citation>
    <scope>NUCLEOTIDE SEQUENCE [LARGE SCALE GENOMIC DNA]</scope>
    <source>
        <strain evidence="10">Kwan_BN1</strain>
    </source>
</reference>
<feature type="region of interest" description="Disordered" evidence="7">
    <location>
        <begin position="698"/>
        <end position="762"/>
    </location>
</feature>
<keyword evidence="11" id="KW-1185">Reference proteome</keyword>
<evidence type="ECO:0000259" key="9">
    <source>
        <dbReference type="PROSITE" id="PS50888"/>
    </source>
</evidence>
<dbReference type="GO" id="GO:0005634">
    <property type="term" value="C:nucleus"/>
    <property type="evidence" value="ECO:0007669"/>
    <property type="project" value="UniProtKB-SubCell"/>
</dbReference>
<evidence type="ECO:0000256" key="7">
    <source>
        <dbReference type="SAM" id="MobiDB-lite"/>
    </source>
</evidence>
<dbReference type="Gene3D" id="3.30.450.20">
    <property type="entry name" value="PAS domain"/>
    <property type="match status" value="2"/>
</dbReference>
<dbReference type="InterPro" id="IPR013767">
    <property type="entry name" value="PAS_fold"/>
</dbReference>
<organism evidence="10 11">
    <name type="scientific">Bugula neritina</name>
    <name type="common">Brown bryozoan</name>
    <name type="synonym">Sertularia neritina</name>
    <dbReference type="NCBI Taxonomy" id="10212"/>
    <lineage>
        <taxon>Eukaryota</taxon>
        <taxon>Metazoa</taxon>
        <taxon>Spiralia</taxon>
        <taxon>Lophotrochozoa</taxon>
        <taxon>Bryozoa</taxon>
        <taxon>Gymnolaemata</taxon>
        <taxon>Cheilostomatida</taxon>
        <taxon>Flustrina</taxon>
        <taxon>Buguloidea</taxon>
        <taxon>Bugulidae</taxon>
        <taxon>Bugula</taxon>
    </lineage>
</organism>
<dbReference type="SMART" id="SM00091">
    <property type="entry name" value="PAS"/>
    <property type="match status" value="2"/>
</dbReference>
<evidence type="ECO:0000256" key="1">
    <source>
        <dbReference type="ARBA" id="ARBA00004123"/>
    </source>
</evidence>
<feature type="domain" description="PAS" evidence="8">
    <location>
        <begin position="279"/>
        <end position="313"/>
    </location>
</feature>
<dbReference type="GO" id="GO:0000981">
    <property type="term" value="F:DNA-binding transcription factor activity, RNA polymerase II-specific"/>
    <property type="evidence" value="ECO:0007669"/>
    <property type="project" value="TreeGrafter"/>
</dbReference>
<evidence type="ECO:0000256" key="6">
    <source>
        <dbReference type="ARBA" id="ARBA00023242"/>
    </source>
</evidence>
<evidence type="ECO:0000313" key="11">
    <source>
        <dbReference type="Proteomes" id="UP000593567"/>
    </source>
</evidence>
<dbReference type="InterPro" id="IPR001067">
    <property type="entry name" value="Nuc_translocat"/>
</dbReference>
<dbReference type="Proteomes" id="UP000593567">
    <property type="component" value="Unassembled WGS sequence"/>
</dbReference>
<dbReference type="PRINTS" id="PR00785">
    <property type="entry name" value="NCTRNSLOCATR"/>
</dbReference>